<comment type="caution">
    <text evidence="1">The sequence shown here is derived from an EMBL/GenBank/DDBJ whole genome shotgun (WGS) entry which is preliminary data.</text>
</comment>
<protein>
    <submittedName>
        <fullName evidence="1">Uncharacterized protein</fullName>
    </submittedName>
</protein>
<evidence type="ECO:0000313" key="2">
    <source>
        <dbReference type="Proteomes" id="UP001056120"/>
    </source>
</evidence>
<keyword evidence="2" id="KW-1185">Reference proteome</keyword>
<reference evidence="2" key="1">
    <citation type="journal article" date="2022" name="Mol. Ecol. Resour.">
        <title>The genomes of chicory, endive, great burdock and yacon provide insights into Asteraceae palaeo-polyploidization history and plant inulin production.</title>
        <authorList>
            <person name="Fan W."/>
            <person name="Wang S."/>
            <person name="Wang H."/>
            <person name="Wang A."/>
            <person name="Jiang F."/>
            <person name="Liu H."/>
            <person name="Zhao H."/>
            <person name="Xu D."/>
            <person name="Zhang Y."/>
        </authorList>
    </citation>
    <scope>NUCLEOTIDE SEQUENCE [LARGE SCALE GENOMIC DNA]</scope>
    <source>
        <strain evidence="2">cv. Yunnan</strain>
    </source>
</reference>
<reference evidence="1 2" key="2">
    <citation type="journal article" date="2022" name="Mol. Ecol. Resour.">
        <title>The genomes of chicory, endive, great burdock and yacon provide insights into Asteraceae paleo-polyploidization history and plant inulin production.</title>
        <authorList>
            <person name="Fan W."/>
            <person name="Wang S."/>
            <person name="Wang H."/>
            <person name="Wang A."/>
            <person name="Jiang F."/>
            <person name="Liu H."/>
            <person name="Zhao H."/>
            <person name="Xu D."/>
            <person name="Zhang Y."/>
        </authorList>
    </citation>
    <scope>NUCLEOTIDE SEQUENCE [LARGE SCALE GENOMIC DNA]</scope>
    <source>
        <strain evidence="2">cv. Yunnan</strain>
        <tissue evidence="1">Leaves</tissue>
    </source>
</reference>
<evidence type="ECO:0000313" key="1">
    <source>
        <dbReference type="EMBL" id="KAI3800933.1"/>
    </source>
</evidence>
<dbReference type="EMBL" id="CM042027">
    <property type="protein sequence ID" value="KAI3800933.1"/>
    <property type="molecule type" value="Genomic_DNA"/>
</dbReference>
<accession>A0ACB9HY87</accession>
<sequence>MITGTLFSGCERQVKSWMLNCTVVCGLRTIGFVARRREYSLQALMEIECFLVKPPPIPVISPSLFPVSNQRKNTNHRFKITAKYNFHQDNGHHHPFFQSAITRASYRFQETLRSDPLFVDPYAGCFAPPDLELDTNLDQKLHCYCIATRFIDDQLLSTTKGIDGAKQVVLFSDGMDTRAYRLKWPSSTVIYDVSPQAVFKNASQKLQDVGAKIPRSCLLLHVPLESSDMQQLLCDKGFSGSRPSIFVFQGFPVTNLAGFKNILFMASSLAMKGSLFLGEIPVWLTETQVGIKSTVETWTDDIFMSYGFRVRIIGYDEVAKNLGQKHVVGESDCLFFVAEHLRFSDDEMDIWRREFHRVEGDGDEEGFEEL</sequence>
<dbReference type="Proteomes" id="UP001056120">
    <property type="component" value="Linkage Group LG10"/>
</dbReference>
<gene>
    <name evidence="1" type="ORF">L1987_29033</name>
</gene>
<proteinExistence type="predicted"/>
<organism evidence="1 2">
    <name type="scientific">Smallanthus sonchifolius</name>
    <dbReference type="NCBI Taxonomy" id="185202"/>
    <lineage>
        <taxon>Eukaryota</taxon>
        <taxon>Viridiplantae</taxon>
        <taxon>Streptophyta</taxon>
        <taxon>Embryophyta</taxon>
        <taxon>Tracheophyta</taxon>
        <taxon>Spermatophyta</taxon>
        <taxon>Magnoliopsida</taxon>
        <taxon>eudicotyledons</taxon>
        <taxon>Gunneridae</taxon>
        <taxon>Pentapetalae</taxon>
        <taxon>asterids</taxon>
        <taxon>campanulids</taxon>
        <taxon>Asterales</taxon>
        <taxon>Asteraceae</taxon>
        <taxon>Asteroideae</taxon>
        <taxon>Heliantheae alliance</taxon>
        <taxon>Millerieae</taxon>
        <taxon>Smallanthus</taxon>
    </lineage>
</organism>
<name>A0ACB9HY87_9ASTR</name>